<gene>
    <name evidence="3" type="ORF">EXN22_16305</name>
</gene>
<evidence type="ECO:0000259" key="2">
    <source>
        <dbReference type="Pfam" id="PF17948"/>
    </source>
</evidence>
<evidence type="ECO:0000256" key="1">
    <source>
        <dbReference type="SAM" id="MobiDB-lite"/>
    </source>
</evidence>
<dbReference type="EMBL" id="CP035952">
    <property type="protein sequence ID" value="QBF27177.1"/>
    <property type="molecule type" value="Genomic_DNA"/>
</dbReference>
<dbReference type="InterPro" id="IPR040480">
    <property type="entry name" value="DnaT_DNA_bind"/>
</dbReference>
<accession>A0A411MK85</accession>
<evidence type="ECO:0000313" key="4">
    <source>
        <dbReference type="Proteomes" id="UP000291130"/>
    </source>
</evidence>
<keyword evidence="4" id="KW-1185">Reference proteome</keyword>
<sequence>MAAFQINDDEWGALAEEPAELLKLYCAIRKVMDYRTGIAGKSRRISEQMLREVLYVAPLPGRHAPPEVTRQKVRSLLKRLETLGLTVSLGPLVLQLPLATSDGPSKTGATKEQPEQKPDEQPQQNSEIPNEYGDLPSNAEEAATVGESSEAERNNLPPVSGKSPTTLSARGYFAMHDGWQSEAKTWNATALRNAIPKRVPDETLNEFRSYWIARPEKEQSQAQWEHQLAQSLKHKLRQAQAGGYPYGPENSRPLQAKAHQKRPGGQVPGSQGGGRQRQDNSAVGQVRASIAAREEREQREQAAPAAAGQALAEDGGDVRAPLDVEFRRIS</sequence>
<feature type="compositionally biased region" description="Polar residues" evidence="1">
    <location>
        <begin position="220"/>
        <end position="230"/>
    </location>
</feature>
<dbReference type="Pfam" id="PF17948">
    <property type="entry name" value="DnaT"/>
    <property type="match status" value="1"/>
</dbReference>
<feature type="compositionally biased region" description="Gly residues" evidence="1">
    <location>
        <begin position="266"/>
        <end position="275"/>
    </location>
</feature>
<feature type="region of interest" description="Disordered" evidence="1">
    <location>
        <begin position="217"/>
        <end position="330"/>
    </location>
</feature>
<dbReference type="Gene3D" id="1.10.8.1180">
    <property type="match status" value="1"/>
</dbReference>
<dbReference type="AlphaFoldDB" id="A0A411MK85"/>
<feature type="compositionally biased region" description="Low complexity" evidence="1">
    <location>
        <begin position="301"/>
        <end position="313"/>
    </location>
</feature>
<reference evidence="3 4" key="1">
    <citation type="submission" date="2019-02" db="EMBL/GenBank/DDBJ databases">
        <title>Complete genome sequence of Pseudomonas sp. SNU WT1 isolated from rainbow trout.</title>
        <authorList>
            <person name="Oh W.T."/>
            <person name="Park S.C."/>
        </authorList>
    </citation>
    <scope>NUCLEOTIDE SEQUENCE [LARGE SCALE GENOMIC DNA]</scope>
    <source>
        <strain evidence="3 4">SNU WT1</strain>
    </source>
</reference>
<organism evidence="3 4">
    <name type="scientific">Pseudomonas tructae</name>
    <dbReference type="NCBI Taxonomy" id="2518644"/>
    <lineage>
        <taxon>Bacteria</taxon>
        <taxon>Pseudomonadati</taxon>
        <taxon>Pseudomonadota</taxon>
        <taxon>Gammaproteobacteria</taxon>
        <taxon>Pseudomonadales</taxon>
        <taxon>Pseudomonadaceae</taxon>
        <taxon>Pseudomonas</taxon>
    </lineage>
</organism>
<evidence type="ECO:0000313" key="3">
    <source>
        <dbReference type="EMBL" id="QBF27177.1"/>
    </source>
</evidence>
<dbReference type="OrthoDB" id="6174582at2"/>
<dbReference type="RefSeq" id="WP_130265039.1">
    <property type="nucleotide sequence ID" value="NZ_CP035952.1"/>
</dbReference>
<proteinExistence type="predicted"/>
<feature type="region of interest" description="Disordered" evidence="1">
    <location>
        <begin position="97"/>
        <end position="164"/>
    </location>
</feature>
<feature type="compositionally biased region" description="Basic and acidic residues" evidence="1">
    <location>
        <begin position="316"/>
        <end position="330"/>
    </location>
</feature>
<name>A0A411MK85_9PSED</name>
<dbReference type="KEGG" id="ptk:EXN22_16305"/>
<dbReference type="Proteomes" id="UP000291130">
    <property type="component" value="Chromosome"/>
</dbReference>
<protein>
    <recommendedName>
        <fullName evidence="2">DnaT DNA-binding domain-containing protein</fullName>
    </recommendedName>
</protein>
<feature type="domain" description="DnaT DNA-binding" evidence="2">
    <location>
        <begin position="173"/>
        <end position="241"/>
    </location>
</feature>